<dbReference type="GO" id="GO:0005507">
    <property type="term" value="F:copper ion binding"/>
    <property type="evidence" value="ECO:0007669"/>
    <property type="project" value="TreeGrafter"/>
</dbReference>
<protein>
    <submittedName>
        <fullName evidence="3">Protein CutA homolog</fullName>
    </submittedName>
</protein>
<dbReference type="InterPro" id="IPR011322">
    <property type="entry name" value="N-reg_PII-like_a/b"/>
</dbReference>
<dbReference type="RefSeq" id="XP_011498179.1">
    <property type="nucleotide sequence ID" value="XM_011499877.1"/>
</dbReference>
<evidence type="ECO:0000313" key="2">
    <source>
        <dbReference type="Proteomes" id="UP000695007"/>
    </source>
</evidence>
<dbReference type="Pfam" id="PF03091">
    <property type="entry name" value="CutA1"/>
    <property type="match status" value="1"/>
</dbReference>
<dbReference type="CTD" id="51596"/>
<dbReference type="PANTHER" id="PTHR23419">
    <property type="entry name" value="DIVALENT CATION TOLERANCE CUTA-RELATED"/>
    <property type="match status" value="1"/>
</dbReference>
<dbReference type="AlphaFoldDB" id="A0AAJ7DVR0"/>
<organism evidence="2 3">
    <name type="scientific">Ceratosolen solmsi marchali</name>
    <dbReference type="NCBI Taxonomy" id="326594"/>
    <lineage>
        <taxon>Eukaryota</taxon>
        <taxon>Metazoa</taxon>
        <taxon>Ecdysozoa</taxon>
        <taxon>Arthropoda</taxon>
        <taxon>Hexapoda</taxon>
        <taxon>Insecta</taxon>
        <taxon>Pterygota</taxon>
        <taxon>Neoptera</taxon>
        <taxon>Endopterygota</taxon>
        <taxon>Hymenoptera</taxon>
        <taxon>Apocrita</taxon>
        <taxon>Proctotrupomorpha</taxon>
        <taxon>Chalcidoidea</taxon>
        <taxon>Agaonidae</taxon>
        <taxon>Agaoninae</taxon>
        <taxon>Ceratosolen</taxon>
    </lineage>
</organism>
<dbReference type="Proteomes" id="UP000695007">
    <property type="component" value="Unplaced"/>
</dbReference>
<sequence>MSNFAGIFSIVYVTIKTGEYASTLSRGLIEHKLAACINIIKNVKSIYKWDNSIVEDDEHLLMIKTRTDTVPALTQYVKEHHPYKVCEVISVPIRKYHRSIKEKQINLKLKIFFFFTK</sequence>
<reference evidence="3" key="1">
    <citation type="submission" date="2025-08" db="UniProtKB">
        <authorList>
            <consortium name="RefSeq"/>
        </authorList>
    </citation>
    <scope>IDENTIFICATION</scope>
</reference>
<gene>
    <name evidence="3" type="primary">LOC105362437</name>
</gene>
<name>A0AAJ7DVR0_9HYME</name>
<dbReference type="GO" id="GO:0010038">
    <property type="term" value="P:response to metal ion"/>
    <property type="evidence" value="ECO:0007669"/>
    <property type="project" value="InterPro"/>
</dbReference>
<keyword evidence="2" id="KW-1185">Reference proteome</keyword>
<dbReference type="InterPro" id="IPR015867">
    <property type="entry name" value="N-reg_PII/ATP_PRibTrfase_C"/>
</dbReference>
<dbReference type="InterPro" id="IPR004323">
    <property type="entry name" value="Ion_tolerance_CutA"/>
</dbReference>
<comment type="similarity">
    <text evidence="1">Belongs to the CutA family.</text>
</comment>
<dbReference type="SUPFAM" id="SSF54913">
    <property type="entry name" value="GlnB-like"/>
    <property type="match status" value="1"/>
</dbReference>
<dbReference type="GeneID" id="105362437"/>
<evidence type="ECO:0000313" key="3">
    <source>
        <dbReference type="RefSeq" id="XP_011498179.1"/>
    </source>
</evidence>
<accession>A0AAJ7DVR0</accession>
<evidence type="ECO:0000256" key="1">
    <source>
        <dbReference type="ARBA" id="ARBA00010169"/>
    </source>
</evidence>
<dbReference type="KEGG" id="csol:105362437"/>
<proteinExistence type="inferred from homology"/>
<dbReference type="PANTHER" id="PTHR23419:SF8">
    <property type="entry name" value="FI09726P"/>
    <property type="match status" value="1"/>
</dbReference>
<dbReference type="Gene3D" id="3.30.70.120">
    <property type="match status" value="1"/>
</dbReference>